<evidence type="ECO:0000256" key="8">
    <source>
        <dbReference type="ARBA" id="ARBA00022525"/>
    </source>
</evidence>
<feature type="region of interest" description="Disordered" evidence="18">
    <location>
        <begin position="222"/>
        <end position="242"/>
    </location>
</feature>
<dbReference type="FunFam" id="1.10.238.10:FF:000110">
    <property type="entry name" value="calumenin isoform X2"/>
    <property type="match status" value="1"/>
</dbReference>
<evidence type="ECO:0000256" key="15">
    <source>
        <dbReference type="ARBA" id="ARBA00023034"/>
    </source>
</evidence>
<reference evidence="20" key="2">
    <citation type="submission" date="2025-08" db="UniProtKB">
        <authorList>
            <consortium name="Ensembl"/>
        </authorList>
    </citation>
    <scope>IDENTIFICATION</scope>
</reference>
<dbReference type="GO" id="GO:0005576">
    <property type="term" value="C:extracellular region"/>
    <property type="evidence" value="ECO:0007669"/>
    <property type="project" value="UniProtKB-SubCell"/>
</dbReference>
<feature type="compositionally biased region" description="Basic and acidic residues" evidence="18">
    <location>
        <begin position="273"/>
        <end position="283"/>
    </location>
</feature>
<protein>
    <recommendedName>
        <fullName evidence="7">Calumenin</fullName>
    </recommendedName>
</protein>
<dbReference type="SMART" id="SM00054">
    <property type="entry name" value="EFh"/>
    <property type="match status" value="4"/>
</dbReference>
<dbReference type="FunFam" id="1.10.238.10:FF:000109">
    <property type="entry name" value="calumenin isoform X2"/>
    <property type="match status" value="1"/>
</dbReference>
<comment type="similarity">
    <text evidence="6">Belongs to the CREC family.</text>
</comment>
<evidence type="ECO:0000313" key="21">
    <source>
        <dbReference type="Proteomes" id="UP000429181"/>
    </source>
</evidence>
<keyword evidence="11" id="KW-0677">Repeat</keyword>
<organism evidence="20 21">
    <name type="scientific">Bos indicus x Bos taurus</name>
    <name type="common">Hybrid cattle</name>
    <dbReference type="NCBI Taxonomy" id="30522"/>
    <lineage>
        <taxon>Eukaryota</taxon>
        <taxon>Metazoa</taxon>
        <taxon>Chordata</taxon>
        <taxon>Craniata</taxon>
        <taxon>Vertebrata</taxon>
        <taxon>Euteleostomi</taxon>
        <taxon>Mammalia</taxon>
        <taxon>Eutheria</taxon>
        <taxon>Laurasiatheria</taxon>
        <taxon>Artiodactyla</taxon>
        <taxon>Ruminantia</taxon>
        <taxon>Pecora</taxon>
        <taxon>Bovidae</taxon>
        <taxon>Bovinae</taxon>
        <taxon>Bos</taxon>
    </lineage>
</organism>
<feature type="domain" description="EF-hand" evidence="19">
    <location>
        <begin position="411"/>
        <end position="446"/>
    </location>
</feature>
<sequence>MLSSVPHRKTWNKSKKTVKVTRSYPTFPSLNAWEEFRGLFPVDGEPNPGVGLGVEEGLLGQMVHSPEFNLFPESVVFESNFVQVRKGRDWIDIYKTYNTMALGVTSSVPCLPLPNILLMASVKWHHGQNQTWNKPSTAPKIILKRILPLKFVELQVSDHLQRVLRLRTVTEKIYYLKLHPDHPKTVFHFWIRLIQILQKGLSITTKDPRILVTHCLVPKNSCSPSGDSQLVQKKPQASQPSESLMQLMAKGESEALCQIFVDLHQHNLFRSSKKTENKKDSSGKKTSPSEDSIPCTRDLSWRDSFTYGEWERENPSGPQSLSLLSTLAASTGPQLAPLIDLVIMDLRQFLMCLSLCTAFALSKPTEKKDRVHHEPQLSDKVHNDAQSFDYDHDAFLGAEEAKTFDQLTPEESKERLGKIVSKIDGDKDGFVTVDELKDWIKFAQKRWIYEDVERQWKGHDLNEDGLVSWEEYKNATYGYVLDDPDPDDGFNYKQMMVRDERRFKMADKDGDLIATKEEFTAFLHPEEYDYMKDIVVQETMEDIDKNADGFIDLEEYIGDMYSHDGNADEPEWVKTEREQFVEFRDKNRDGKMDKEETKDWILPSDYDHAEAEARHLVYESDQNKDGKLTKEEIVDKYDLFVGSQATDFGEALVRHDEF</sequence>
<keyword evidence="17" id="KW-0325">Glycoprotein</keyword>
<dbReference type="Ensembl" id="ENSBIXT00005034231.1">
    <property type="protein sequence ID" value="ENSBIXP00005040959.1"/>
    <property type="gene ID" value="ENSBIXG00005024008.1"/>
</dbReference>
<dbReference type="FunFam" id="1.10.238.10:FF:000090">
    <property type="entry name" value="calumenin isoform X2"/>
    <property type="match status" value="1"/>
</dbReference>
<evidence type="ECO:0000256" key="14">
    <source>
        <dbReference type="ARBA" id="ARBA00022951"/>
    </source>
</evidence>
<dbReference type="AlphaFoldDB" id="A0A4W2ID69"/>
<evidence type="ECO:0000256" key="5">
    <source>
        <dbReference type="ARBA" id="ARBA00004613"/>
    </source>
</evidence>
<feature type="domain" description="EF-hand" evidence="19">
    <location>
        <begin position="608"/>
        <end position="643"/>
    </location>
</feature>
<dbReference type="CDD" id="cd16228">
    <property type="entry name" value="EFh_CREC_Calumenin"/>
    <property type="match status" value="1"/>
</dbReference>
<dbReference type="PROSITE" id="PS50222">
    <property type="entry name" value="EF_HAND_2"/>
    <property type="match status" value="5"/>
</dbReference>
<dbReference type="PANTHER" id="PTHR10827">
    <property type="entry name" value="RETICULOCALBIN"/>
    <property type="match status" value="1"/>
</dbReference>
<feature type="domain" description="EF-hand" evidence="19">
    <location>
        <begin position="447"/>
        <end position="482"/>
    </location>
</feature>
<dbReference type="GO" id="GO:0005789">
    <property type="term" value="C:endoplasmic reticulum membrane"/>
    <property type="evidence" value="ECO:0007669"/>
    <property type="project" value="UniProtKB-SubCell"/>
</dbReference>
<gene>
    <name evidence="20" type="primary">CALU</name>
</gene>
<evidence type="ECO:0000256" key="17">
    <source>
        <dbReference type="ARBA" id="ARBA00023180"/>
    </source>
</evidence>
<evidence type="ECO:0000256" key="7">
    <source>
        <dbReference type="ARBA" id="ARBA00014000"/>
    </source>
</evidence>
<evidence type="ECO:0000256" key="1">
    <source>
        <dbReference type="ARBA" id="ARBA00004223"/>
    </source>
</evidence>
<keyword evidence="16" id="KW-0472">Membrane</keyword>
<dbReference type="GO" id="GO:0033018">
    <property type="term" value="C:sarcoplasmic reticulum lumen"/>
    <property type="evidence" value="ECO:0007669"/>
    <property type="project" value="UniProtKB-SubCell"/>
</dbReference>
<keyword evidence="13" id="KW-0106">Calcium</keyword>
<accession>A0A4W2ID69</accession>
<evidence type="ECO:0000256" key="6">
    <source>
        <dbReference type="ARBA" id="ARBA00006431"/>
    </source>
</evidence>
<feature type="region of interest" description="Disordered" evidence="18">
    <location>
        <begin position="271"/>
        <end position="297"/>
    </location>
</feature>
<dbReference type="Proteomes" id="UP000429181">
    <property type="component" value="Chromosome 4"/>
</dbReference>
<dbReference type="InterPro" id="IPR002048">
    <property type="entry name" value="EF_hand_dom"/>
</dbReference>
<evidence type="ECO:0000256" key="13">
    <source>
        <dbReference type="ARBA" id="ARBA00022837"/>
    </source>
</evidence>
<dbReference type="Pfam" id="PF12480">
    <property type="entry name" value="GARIL_Rab2_bd"/>
    <property type="match status" value="1"/>
</dbReference>
<evidence type="ECO:0000256" key="4">
    <source>
        <dbReference type="ARBA" id="ARBA00004586"/>
    </source>
</evidence>
<keyword evidence="8" id="KW-0964">Secreted</keyword>
<evidence type="ECO:0000256" key="16">
    <source>
        <dbReference type="ARBA" id="ARBA00023136"/>
    </source>
</evidence>
<evidence type="ECO:0000256" key="12">
    <source>
        <dbReference type="ARBA" id="ARBA00022824"/>
    </source>
</evidence>
<dbReference type="Gene3D" id="1.10.238.10">
    <property type="entry name" value="EF-hand"/>
    <property type="match status" value="2"/>
</dbReference>
<keyword evidence="12" id="KW-0256">Endoplasmic reticulum</keyword>
<dbReference type="InterPro" id="IPR018247">
    <property type="entry name" value="EF_Hand_1_Ca_BS"/>
</dbReference>
<name>A0A4W2ID69_BOBOX</name>
<evidence type="ECO:0000256" key="10">
    <source>
        <dbReference type="ARBA" id="ARBA00022729"/>
    </source>
</evidence>
<dbReference type="PROSITE" id="PS00018">
    <property type="entry name" value="EF_HAND_1"/>
    <property type="match status" value="4"/>
</dbReference>
<dbReference type="GO" id="GO:0005509">
    <property type="term" value="F:calcium ion binding"/>
    <property type="evidence" value="ECO:0007669"/>
    <property type="project" value="InterPro"/>
</dbReference>
<evidence type="ECO:0000256" key="11">
    <source>
        <dbReference type="ARBA" id="ARBA00022737"/>
    </source>
</evidence>
<evidence type="ECO:0000259" key="19">
    <source>
        <dbReference type="PROSITE" id="PS50222"/>
    </source>
</evidence>
<dbReference type="GO" id="GO:0005794">
    <property type="term" value="C:Golgi apparatus"/>
    <property type="evidence" value="ECO:0007669"/>
    <property type="project" value="UniProtKB-SubCell"/>
</dbReference>
<evidence type="ECO:0000256" key="2">
    <source>
        <dbReference type="ARBA" id="ARBA00004555"/>
    </source>
</evidence>
<keyword evidence="10" id="KW-0732">Signal</keyword>
<dbReference type="PANTHER" id="PTHR10827:SF76">
    <property type="entry name" value="CALUMENIN"/>
    <property type="match status" value="1"/>
</dbReference>
<dbReference type="Pfam" id="PF13202">
    <property type="entry name" value="EF-hand_5"/>
    <property type="match status" value="2"/>
</dbReference>
<reference evidence="20 21" key="1">
    <citation type="submission" date="2018-11" db="EMBL/GenBank/DDBJ databases">
        <title>Haplotype-resolved cattle genomes.</title>
        <authorList>
            <person name="Low W.Y."/>
            <person name="Tearle R."/>
            <person name="Bickhart D.M."/>
            <person name="Rosen B.D."/>
            <person name="Koren S."/>
            <person name="Rhie A."/>
            <person name="Hiendleder S."/>
            <person name="Phillippy A.M."/>
            <person name="Smith T.P.L."/>
            <person name="Williams J.L."/>
        </authorList>
    </citation>
    <scope>NUCLEOTIDE SEQUENCE [LARGE SCALE GENOMIC DNA]</scope>
</reference>
<dbReference type="SUPFAM" id="SSF47473">
    <property type="entry name" value="EF-hand"/>
    <property type="match status" value="2"/>
</dbReference>
<dbReference type="GeneTree" id="ENSGT00940000161477"/>
<keyword evidence="15" id="KW-0333">Golgi apparatus</keyword>
<dbReference type="InterPro" id="IPR011992">
    <property type="entry name" value="EF-hand-dom_pair"/>
</dbReference>
<evidence type="ECO:0000313" key="20">
    <source>
        <dbReference type="Ensembl" id="ENSBIXP00005040959.1"/>
    </source>
</evidence>
<comment type="subcellular location">
    <subcellularLocation>
        <location evidence="4">Endoplasmic reticulum membrane</location>
    </subcellularLocation>
    <subcellularLocation>
        <location evidence="2">Golgi apparatus</location>
    </subcellularLocation>
    <subcellularLocation>
        <location evidence="1">Melanosome</location>
    </subcellularLocation>
    <subcellularLocation>
        <location evidence="3">Sarcoplasmic reticulum lumen</location>
    </subcellularLocation>
    <subcellularLocation>
        <location evidence="5">Secreted</location>
    </subcellularLocation>
</comment>
<evidence type="ECO:0000256" key="3">
    <source>
        <dbReference type="ARBA" id="ARBA00004564"/>
    </source>
</evidence>
<feature type="domain" description="EF-hand" evidence="19">
    <location>
        <begin position="531"/>
        <end position="566"/>
    </location>
</feature>
<keyword evidence="9" id="KW-0479">Metal-binding</keyword>
<evidence type="ECO:0000256" key="9">
    <source>
        <dbReference type="ARBA" id="ARBA00022723"/>
    </source>
</evidence>
<keyword evidence="14" id="KW-0703">Sarcoplasmic reticulum</keyword>
<feature type="domain" description="EF-hand" evidence="19">
    <location>
        <begin position="494"/>
        <end position="529"/>
    </location>
</feature>
<dbReference type="InterPro" id="IPR022168">
    <property type="entry name" value="GARIL-like_Rab2B-bd"/>
</dbReference>
<dbReference type="GO" id="GO:0042470">
    <property type="term" value="C:melanosome"/>
    <property type="evidence" value="ECO:0007669"/>
    <property type="project" value="UniProtKB-SubCell"/>
</dbReference>
<evidence type="ECO:0000256" key="18">
    <source>
        <dbReference type="SAM" id="MobiDB-lite"/>
    </source>
</evidence>
<proteinExistence type="inferred from homology"/>